<dbReference type="InterPro" id="IPR038356">
    <property type="entry name" value="Tma16_sf"/>
</dbReference>
<name>A0A177TN14_9BASI</name>
<comment type="caution">
    <text evidence="3">The sequence shown here is derived from an EMBL/GenBank/DDBJ whole genome shotgun (WGS) entry which is preliminary data.</text>
</comment>
<comment type="similarity">
    <text evidence="1">Belongs to the TMA16 family.</text>
</comment>
<feature type="region of interest" description="Disordered" evidence="2">
    <location>
        <begin position="1"/>
        <end position="26"/>
    </location>
</feature>
<keyword evidence="4" id="KW-1185">Reference proteome</keyword>
<dbReference type="AlphaFoldDB" id="A0A177TN14"/>
<protein>
    <recommendedName>
        <fullName evidence="5">Translation machinery-associated protein 16</fullName>
    </recommendedName>
</protein>
<feature type="compositionally biased region" description="Basic and acidic residues" evidence="2">
    <location>
        <begin position="13"/>
        <end position="24"/>
    </location>
</feature>
<dbReference type="Proteomes" id="UP000077521">
    <property type="component" value="Unassembled WGS sequence"/>
</dbReference>
<dbReference type="Gene3D" id="1.20.1440.170">
    <property type="entry name" value="Translation machinery-associated protein 16-like"/>
    <property type="match status" value="1"/>
</dbReference>
<proteinExistence type="inferred from homology"/>
<gene>
    <name evidence="3" type="ORF">A4X13_0g5456</name>
</gene>
<accession>A0A177TN14</accession>
<evidence type="ECO:0008006" key="5">
    <source>
        <dbReference type="Google" id="ProtNLM"/>
    </source>
</evidence>
<evidence type="ECO:0000256" key="2">
    <source>
        <dbReference type="SAM" id="MobiDB-lite"/>
    </source>
</evidence>
<dbReference type="Pfam" id="PF11176">
    <property type="entry name" value="Tma16"/>
    <property type="match status" value="1"/>
</dbReference>
<dbReference type="PANTHER" id="PTHR13349">
    <property type="entry name" value="TRANSLATION MACHINERY-ASSOCIATED PROTEIN 16"/>
    <property type="match status" value="1"/>
</dbReference>
<reference evidence="3" key="1">
    <citation type="submission" date="2016-04" db="EMBL/GenBank/DDBJ databases">
        <authorList>
            <person name="Nguyen H.D."/>
            <person name="Samba Siva P."/>
            <person name="Cullis J."/>
            <person name="Levesque C.A."/>
            <person name="Hambleton S."/>
        </authorList>
    </citation>
    <scope>NUCLEOTIDE SEQUENCE</scope>
    <source>
        <strain evidence="3">DAOMC 236416</strain>
    </source>
</reference>
<feature type="compositionally biased region" description="Basic residues" evidence="2">
    <location>
        <begin position="1"/>
        <end position="12"/>
    </location>
</feature>
<reference evidence="3" key="2">
    <citation type="journal article" date="2019" name="IMA Fungus">
        <title>Genome sequencing and comparison of five Tilletia species to identify candidate genes for the detection of regulated species infecting wheat.</title>
        <authorList>
            <person name="Nguyen H.D.T."/>
            <person name="Sultana T."/>
            <person name="Kesanakurti P."/>
            <person name="Hambleton S."/>
        </authorList>
    </citation>
    <scope>NUCLEOTIDE SEQUENCE</scope>
    <source>
        <strain evidence="3">DAOMC 236416</strain>
    </source>
</reference>
<organism evidence="3 4">
    <name type="scientific">Tilletia indica</name>
    <dbReference type="NCBI Taxonomy" id="43049"/>
    <lineage>
        <taxon>Eukaryota</taxon>
        <taxon>Fungi</taxon>
        <taxon>Dikarya</taxon>
        <taxon>Basidiomycota</taxon>
        <taxon>Ustilaginomycotina</taxon>
        <taxon>Exobasidiomycetes</taxon>
        <taxon>Tilletiales</taxon>
        <taxon>Tilletiaceae</taxon>
        <taxon>Tilletia</taxon>
    </lineage>
</organism>
<dbReference type="EMBL" id="LWDF02000426">
    <property type="protein sequence ID" value="KAE8248834.1"/>
    <property type="molecule type" value="Genomic_DNA"/>
</dbReference>
<dbReference type="InterPro" id="IPR021346">
    <property type="entry name" value="Tma16"/>
</dbReference>
<dbReference type="GO" id="GO:0005634">
    <property type="term" value="C:nucleus"/>
    <property type="evidence" value="ECO:0007669"/>
    <property type="project" value="TreeGrafter"/>
</dbReference>
<evidence type="ECO:0000256" key="1">
    <source>
        <dbReference type="ARBA" id="ARBA00034127"/>
    </source>
</evidence>
<sequence>MGGKKITAKSIRRKNEPMHPDSRRAAQLTRAAVRVAKLRTQKTSRKIHNTNKVDRISTFILLLPDDTDRLQDLPAIHHWIQEFWLPRHEDELADLKAARRAGRPPLKEEIALSHRIEAERAEYQAGLELPDLTSPVNVRLLREWKGDPQGLNAFRFVRISGKFPEQFTLVQEGIHPDLKYEREHGVAPSYTAAMEGVDAAAAAAGTA</sequence>
<evidence type="ECO:0000313" key="3">
    <source>
        <dbReference type="EMBL" id="KAE8248834.1"/>
    </source>
</evidence>
<evidence type="ECO:0000313" key="4">
    <source>
        <dbReference type="Proteomes" id="UP000077521"/>
    </source>
</evidence>
<dbReference type="PANTHER" id="PTHR13349:SF2">
    <property type="entry name" value="TRANSLATION MACHINERY-ASSOCIATED PROTEIN 16"/>
    <property type="match status" value="1"/>
</dbReference>